<dbReference type="Pfam" id="PF20772">
    <property type="entry name" value="TACO1_YebC_N"/>
    <property type="match status" value="1"/>
</dbReference>
<evidence type="ECO:0000256" key="1">
    <source>
        <dbReference type="ARBA" id="ARBA00008724"/>
    </source>
</evidence>
<organism evidence="5 6">
    <name type="scientific">Sphagnum jensenii</name>
    <dbReference type="NCBI Taxonomy" id="128206"/>
    <lineage>
        <taxon>Eukaryota</taxon>
        <taxon>Viridiplantae</taxon>
        <taxon>Streptophyta</taxon>
        <taxon>Embryophyta</taxon>
        <taxon>Bryophyta</taxon>
        <taxon>Sphagnophytina</taxon>
        <taxon>Sphagnopsida</taxon>
        <taxon>Sphagnales</taxon>
        <taxon>Sphagnaceae</taxon>
        <taxon>Sphagnum</taxon>
    </lineage>
</organism>
<reference evidence="5" key="1">
    <citation type="submission" date="2024-02" db="EMBL/GenBank/DDBJ databases">
        <authorList>
            <consortium name="ELIXIR-Norway"/>
            <consortium name="Elixir Norway"/>
        </authorList>
    </citation>
    <scope>NUCLEOTIDE SEQUENCE</scope>
</reference>
<sequence length="688" mass="72748">MGRKSYFSESDVMPLVKRYTSSTLLTLLREIAKCETAKLDWDALVKSSATGISSAREYQALWRSLAYRVELKQCFEEDECPLDDESDLEFELEPVPPVSMEVAGDVSMCVKVFLKTQLDMSFRSECMAGSALSGSSSGAGTVASNTSLKGIPTANNGALHVASNKQFAVVPSASNDSALLSGALCQTDRKKRRLWTPEEDLELIAAVEKCGEGNWATILKCGFNHERTASQLSQRWALIRKRREVAEKAGYRVGPGYSASTPGSSGQAGASPFVTPAVSSPGSLEPALNGNKGSAIPGHAPSTSVPGGHVGSPAGVPMSATQSPPSVAQNVQGQGTGSVAVYAMNSSAANTVTNTYSKANSSRPATGLDPMVQAAAVAAGARIAPASAAASLLMAAQSGNVVHIGPGGRTARNVGVMWEYPGSHVPQGTRQIFILPPTQMGRRSAKIATRKGAQDKKKSKLYGKIGKQIITLVKEGGPSAAANPALAVLLQQAKEADVPKDIIDRNLKKATDKGQADFVELTYEVYGYGGVGLVLEVLTDNFNRAAATIRDVVKKGGAKMADSGSVLFNFKRAGVIYVKADSVKSDELLLAAMDAGAEDVLEPEADEDEDNDKEEEKYFQVITSLDQFSVVRGSLQEAGVPFDADISGPQLIPITTVKTDDEAMELNKVLTDKLLELDDVDAVYSNQK</sequence>
<dbReference type="SUPFAM" id="SSF75625">
    <property type="entry name" value="YebC-like"/>
    <property type="match status" value="1"/>
</dbReference>
<dbReference type="Gene3D" id="3.30.70.980">
    <property type="match status" value="2"/>
</dbReference>
<dbReference type="EMBL" id="OZ020108">
    <property type="protein sequence ID" value="CAK9260905.1"/>
    <property type="molecule type" value="Genomic_DNA"/>
</dbReference>
<dbReference type="Gene3D" id="1.10.10.60">
    <property type="entry name" value="Homeodomain-like"/>
    <property type="match status" value="1"/>
</dbReference>
<dbReference type="PANTHER" id="PTHR47206:SF1">
    <property type="entry name" value="HOMEODOMAIN-LIKE SUPERFAMILY PROTEIN"/>
    <property type="match status" value="1"/>
</dbReference>
<feature type="region of interest" description="Disordered" evidence="2">
    <location>
        <begin position="253"/>
        <end position="332"/>
    </location>
</feature>
<dbReference type="SMART" id="SM00717">
    <property type="entry name" value="SANT"/>
    <property type="match status" value="1"/>
</dbReference>
<dbReference type="Pfam" id="PF01709">
    <property type="entry name" value="Transcrip_reg"/>
    <property type="match status" value="1"/>
</dbReference>
<dbReference type="HAMAP" id="MF_00693">
    <property type="entry name" value="Transcrip_reg_TACO1"/>
    <property type="match status" value="1"/>
</dbReference>
<dbReference type="Pfam" id="PF00249">
    <property type="entry name" value="Myb_DNA-binding"/>
    <property type="match status" value="1"/>
</dbReference>
<dbReference type="InterPro" id="IPR017856">
    <property type="entry name" value="Integrase-like_N"/>
</dbReference>
<gene>
    <name evidence="5" type="ORF">CSSPJE1EN1_LOCUS6383</name>
</gene>
<dbReference type="Proteomes" id="UP001497444">
    <property type="component" value="Chromosome 13"/>
</dbReference>
<proteinExistence type="inferred from homology"/>
<evidence type="ECO:0000256" key="2">
    <source>
        <dbReference type="SAM" id="MobiDB-lite"/>
    </source>
</evidence>
<dbReference type="NCBIfam" id="NF009044">
    <property type="entry name" value="PRK12378.1"/>
    <property type="match status" value="1"/>
</dbReference>
<feature type="domain" description="HTH myb-type" evidence="4">
    <location>
        <begin position="187"/>
        <end position="244"/>
    </location>
</feature>
<dbReference type="InterPro" id="IPR017930">
    <property type="entry name" value="Myb_dom"/>
</dbReference>
<evidence type="ECO:0008006" key="7">
    <source>
        <dbReference type="Google" id="ProtNLM"/>
    </source>
</evidence>
<dbReference type="InterPro" id="IPR002876">
    <property type="entry name" value="Transcrip_reg_TACO1-like"/>
</dbReference>
<dbReference type="PANTHER" id="PTHR47206">
    <property type="entry name" value="HOMEODOMAIN-LIKE SUPERFAMILY PROTEIN"/>
    <property type="match status" value="1"/>
</dbReference>
<evidence type="ECO:0000313" key="5">
    <source>
        <dbReference type="EMBL" id="CAK9260905.1"/>
    </source>
</evidence>
<evidence type="ECO:0000313" key="6">
    <source>
        <dbReference type="Proteomes" id="UP001497444"/>
    </source>
</evidence>
<feature type="compositionally biased region" description="Polar residues" evidence="2">
    <location>
        <begin position="319"/>
        <end position="332"/>
    </location>
</feature>
<dbReference type="InterPro" id="IPR029072">
    <property type="entry name" value="YebC-like"/>
</dbReference>
<feature type="domain" description="Myb-like" evidence="3">
    <location>
        <begin position="187"/>
        <end position="236"/>
    </location>
</feature>
<dbReference type="PROSITE" id="PS50090">
    <property type="entry name" value="MYB_LIKE"/>
    <property type="match status" value="1"/>
</dbReference>
<evidence type="ECO:0000259" key="3">
    <source>
        <dbReference type="PROSITE" id="PS50090"/>
    </source>
</evidence>
<dbReference type="InterPro" id="IPR009057">
    <property type="entry name" value="Homeodomain-like_sf"/>
</dbReference>
<accession>A0ABP0W5R3</accession>
<keyword evidence="6" id="KW-1185">Reference proteome</keyword>
<dbReference type="SUPFAM" id="SSF46689">
    <property type="entry name" value="Homeodomain-like"/>
    <property type="match status" value="1"/>
</dbReference>
<dbReference type="InterPro" id="IPR001005">
    <property type="entry name" value="SANT/Myb"/>
</dbReference>
<dbReference type="Gene3D" id="1.10.10.200">
    <property type="match status" value="1"/>
</dbReference>
<dbReference type="PROSITE" id="PS51294">
    <property type="entry name" value="HTH_MYB"/>
    <property type="match status" value="1"/>
</dbReference>
<dbReference type="InterPro" id="IPR026564">
    <property type="entry name" value="Transcrip_reg_TACO1-like_dom3"/>
</dbReference>
<dbReference type="InterPro" id="IPR048300">
    <property type="entry name" value="TACO1_YebC-like_2nd/3rd_dom"/>
</dbReference>
<evidence type="ECO:0000259" key="4">
    <source>
        <dbReference type="PROSITE" id="PS51294"/>
    </source>
</evidence>
<protein>
    <recommendedName>
        <fullName evidence="7">Transcriptional regulatory protein</fullName>
    </recommendedName>
</protein>
<dbReference type="CDD" id="cd11660">
    <property type="entry name" value="SANT_TRF"/>
    <property type="match status" value="1"/>
</dbReference>
<feature type="compositionally biased region" description="Polar residues" evidence="2">
    <location>
        <begin position="258"/>
        <end position="268"/>
    </location>
</feature>
<name>A0ABP0W5R3_9BRYO</name>
<dbReference type="InterPro" id="IPR049083">
    <property type="entry name" value="TACO1_YebC_N"/>
</dbReference>
<comment type="similarity">
    <text evidence="1">Belongs to the TACO1 family.</text>
</comment>